<evidence type="ECO:0000259" key="1">
    <source>
        <dbReference type="Pfam" id="PF01978"/>
    </source>
</evidence>
<evidence type="ECO:0000313" key="3">
    <source>
        <dbReference type="Proteomes" id="UP000176329"/>
    </source>
</evidence>
<dbReference type="CDD" id="cd00090">
    <property type="entry name" value="HTH_ARSR"/>
    <property type="match status" value="1"/>
</dbReference>
<dbReference type="InterPro" id="IPR051797">
    <property type="entry name" value="TrmB-like"/>
</dbReference>
<gene>
    <name evidence="2" type="ORF">A2848_00345</name>
</gene>
<comment type="caution">
    <text evidence="2">The sequence shown here is derived from an EMBL/GenBank/DDBJ whole genome shotgun (WGS) entry which is preliminary data.</text>
</comment>
<dbReference type="SUPFAM" id="SSF46785">
    <property type="entry name" value="Winged helix' DNA-binding domain"/>
    <property type="match status" value="1"/>
</dbReference>
<dbReference type="EMBL" id="MFPV01000027">
    <property type="protein sequence ID" value="OGH61987.1"/>
    <property type="molecule type" value="Genomic_DNA"/>
</dbReference>
<dbReference type="AlphaFoldDB" id="A0A1F6LRG7"/>
<protein>
    <recommendedName>
        <fullName evidence="1">Transcription regulator TrmB N-terminal domain-containing protein</fullName>
    </recommendedName>
</protein>
<dbReference type="Gene3D" id="1.10.10.10">
    <property type="entry name" value="Winged helix-like DNA-binding domain superfamily/Winged helix DNA-binding domain"/>
    <property type="match status" value="1"/>
</dbReference>
<dbReference type="InterPro" id="IPR011991">
    <property type="entry name" value="ArsR-like_HTH"/>
</dbReference>
<dbReference type="InterPro" id="IPR036390">
    <property type="entry name" value="WH_DNA-bd_sf"/>
</dbReference>
<dbReference type="PANTHER" id="PTHR34293">
    <property type="entry name" value="HTH-TYPE TRANSCRIPTIONAL REGULATOR TRMBL2"/>
    <property type="match status" value="1"/>
</dbReference>
<dbReference type="Proteomes" id="UP000176329">
    <property type="component" value="Unassembled WGS sequence"/>
</dbReference>
<dbReference type="Pfam" id="PF01978">
    <property type="entry name" value="TrmB"/>
    <property type="match status" value="1"/>
</dbReference>
<dbReference type="InterPro" id="IPR036388">
    <property type="entry name" value="WH-like_DNA-bd_sf"/>
</dbReference>
<organism evidence="2 3">
    <name type="scientific">Candidatus Magasanikbacteria bacterium RIFCSPHIGHO2_01_FULL_50_8</name>
    <dbReference type="NCBI Taxonomy" id="1798674"/>
    <lineage>
        <taxon>Bacteria</taxon>
        <taxon>Candidatus Magasanikiibacteriota</taxon>
    </lineage>
</organism>
<evidence type="ECO:0000313" key="2">
    <source>
        <dbReference type="EMBL" id="OGH61987.1"/>
    </source>
</evidence>
<dbReference type="PANTHER" id="PTHR34293:SF1">
    <property type="entry name" value="HTH-TYPE TRANSCRIPTIONAL REGULATOR TRMBL2"/>
    <property type="match status" value="1"/>
</dbReference>
<feature type="domain" description="Transcription regulator TrmB N-terminal" evidence="1">
    <location>
        <begin position="7"/>
        <end position="75"/>
    </location>
</feature>
<accession>A0A1F6LRG7</accession>
<reference evidence="2 3" key="1">
    <citation type="journal article" date="2016" name="Nat. Commun.">
        <title>Thousands of microbial genomes shed light on interconnected biogeochemical processes in an aquifer system.</title>
        <authorList>
            <person name="Anantharaman K."/>
            <person name="Brown C.T."/>
            <person name="Hug L.A."/>
            <person name="Sharon I."/>
            <person name="Castelle C.J."/>
            <person name="Probst A.J."/>
            <person name="Thomas B.C."/>
            <person name="Singh A."/>
            <person name="Wilkins M.J."/>
            <person name="Karaoz U."/>
            <person name="Brodie E.L."/>
            <person name="Williams K.H."/>
            <person name="Hubbard S.S."/>
            <person name="Banfield J.F."/>
        </authorList>
    </citation>
    <scope>NUCLEOTIDE SEQUENCE [LARGE SCALE GENOMIC DNA]</scope>
</reference>
<sequence>MDINSHLKEFGLKSTEIKIYLYLLENGVSSPAQIAKGTGVLRTNAYHVLRELLEAGLIEEQAGRGDRKTYIASDPSALLRALESRRETIARILPDLRSLYTTEKNKPRIKFYSGLKQIQEIYLSALDAKELFTLGSPETLYALMPEFMESWTAEMRRREIIEYDITSHASQKSVQKMSREIGPHYLAASLPPTQGPDLTTDLLLWDNNLALITLAEPFFGTVITDPHTARTFRMVLKILHSKLH</sequence>
<proteinExistence type="predicted"/>
<dbReference type="InterPro" id="IPR002831">
    <property type="entry name" value="Tscrpt_reg_TrmB_N"/>
</dbReference>
<name>A0A1F6LRG7_9BACT</name>